<name>A0A9D4K2Y6_DREPO</name>
<evidence type="ECO:0000313" key="2">
    <source>
        <dbReference type="EMBL" id="KAH3831727.1"/>
    </source>
</evidence>
<dbReference type="InterPro" id="IPR008983">
    <property type="entry name" value="Tumour_necrosis_fac-like_dom"/>
</dbReference>
<keyword evidence="3" id="KW-1185">Reference proteome</keyword>
<organism evidence="2 3">
    <name type="scientific">Dreissena polymorpha</name>
    <name type="common">Zebra mussel</name>
    <name type="synonym">Mytilus polymorpha</name>
    <dbReference type="NCBI Taxonomy" id="45954"/>
    <lineage>
        <taxon>Eukaryota</taxon>
        <taxon>Metazoa</taxon>
        <taxon>Spiralia</taxon>
        <taxon>Lophotrochozoa</taxon>
        <taxon>Mollusca</taxon>
        <taxon>Bivalvia</taxon>
        <taxon>Autobranchia</taxon>
        <taxon>Heteroconchia</taxon>
        <taxon>Euheterodonta</taxon>
        <taxon>Imparidentia</taxon>
        <taxon>Neoheterodontei</taxon>
        <taxon>Myida</taxon>
        <taxon>Dreissenoidea</taxon>
        <taxon>Dreissenidae</taxon>
        <taxon>Dreissena</taxon>
    </lineage>
</organism>
<sequence length="70" mass="7984">MEVILRKNDHNLVLLHSQGTGSYGSDDNMAVVDLAEGDRVYVKKHRHNGVAPYYVHKFYSNFAGFMLFPL</sequence>
<protein>
    <recommendedName>
        <fullName evidence="1">C1q domain-containing protein</fullName>
    </recommendedName>
</protein>
<dbReference type="PROSITE" id="PS50871">
    <property type="entry name" value="C1Q"/>
    <property type="match status" value="1"/>
</dbReference>
<dbReference type="AlphaFoldDB" id="A0A9D4K2Y6"/>
<feature type="domain" description="C1q" evidence="1">
    <location>
        <begin position="1"/>
        <end position="70"/>
    </location>
</feature>
<reference evidence="2" key="1">
    <citation type="journal article" date="2019" name="bioRxiv">
        <title>The Genome of the Zebra Mussel, Dreissena polymorpha: A Resource for Invasive Species Research.</title>
        <authorList>
            <person name="McCartney M.A."/>
            <person name="Auch B."/>
            <person name="Kono T."/>
            <person name="Mallez S."/>
            <person name="Zhang Y."/>
            <person name="Obille A."/>
            <person name="Becker A."/>
            <person name="Abrahante J.E."/>
            <person name="Garbe J."/>
            <person name="Badalamenti J.P."/>
            <person name="Herman A."/>
            <person name="Mangelson H."/>
            <person name="Liachko I."/>
            <person name="Sullivan S."/>
            <person name="Sone E.D."/>
            <person name="Koren S."/>
            <person name="Silverstein K.A.T."/>
            <person name="Beckman K.B."/>
            <person name="Gohl D.M."/>
        </authorList>
    </citation>
    <scope>NUCLEOTIDE SEQUENCE</scope>
    <source>
        <strain evidence="2">Duluth1</strain>
        <tissue evidence="2">Whole animal</tissue>
    </source>
</reference>
<proteinExistence type="predicted"/>
<dbReference type="Pfam" id="PF00386">
    <property type="entry name" value="C1q"/>
    <property type="match status" value="1"/>
</dbReference>
<dbReference type="Proteomes" id="UP000828390">
    <property type="component" value="Unassembled WGS sequence"/>
</dbReference>
<evidence type="ECO:0000313" key="3">
    <source>
        <dbReference type="Proteomes" id="UP000828390"/>
    </source>
</evidence>
<dbReference type="Gene3D" id="2.60.120.40">
    <property type="match status" value="1"/>
</dbReference>
<gene>
    <name evidence="2" type="ORF">DPMN_104997</name>
</gene>
<dbReference type="InterPro" id="IPR001073">
    <property type="entry name" value="C1q_dom"/>
</dbReference>
<dbReference type="SUPFAM" id="SSF49842">
    <property type="entry name" value="TNF-like"/>
    <property type="match status" value="1"/>
</dbReference>
<evidence type="ECO:0000259" key="1">
    <source>
        <dbReference type="PROSITE" id="PS50871"/>
    </source>
</evidence>
<comment type="caution">
    <text evidence="2">The sequence shown here is derived from an EMBL/GenBank/DDBJ whole genome shotgun (WGS) entry which is preliminary data.</text>
</comment>
<accession>A0A9D4K2Y6</accession>
<reference evidence="2" key="2">
    <citation type="submission" date="2020-11" db="EMBL/GenBank/DDBJ databases">
        <authorList>
            <person name="McCartney M.A."/>
            <person name="Auch B."/>
            <person name="Kono T."/>
            <person name="Mallez S."/>
            <person name="Becker A."/>
            <person name="Gohl D.M."/>
            <person name="Silverstein K.A.T."/>
            <person name="Koren S."/>
            <person name="Bechman K.B."/>
            <person name="Herman A."/>
            <person name="Abrahante J.E."/>
            <person name="Garbe J."/>
        </authorList>
    </citation>
    <scope>NUCLEOTIDE SEQUENCE</scope>
    <source>
        <strain evidence="2">Duluth1</strain>
        <tissue evidence="2">Whole animal</tissue>
    </source>
</reference>
<dbReference type="EMBL" id="JAIWYP010000004">
    <property type="protein sequence ID" value="KAH3831727.1"/>
    <property type="molecule type" value="Genomic_DNA"/>
</dbReference>